<keyword evidence="2" id="KW-1185">Reference proteome</keyword>
<dbReference type="InterPro" id="IPR003718">
    <property type="entry name" value="OsmC/Ohr_fam"/>
</dbReference>
<dbReference type="Proteomes" id="UP001596417">
    <property type="component" value="Unassembled WGS sequence"/>
</dbReference>
<comment type="caution">
    <text evidence="1">The sequence shown here is derived from an EMBL/GenBank/DDBJ whole genome shotgun (WGS) entry which is preliminary data.</text>
</comment>
<sequence>MGTIESTTTSETGYTSVSRVGDYELTVDAANEEGPTPNEVLVADYVSCFIPAFRVGGDKVGFDDLGTIQVEAEADTNERDNLEAIRFSIAVETDLSNEEFDAIVERAENICHVHDALREELHAEIEMDETAL</sequence>
<gene>
    <name evidence="1" type="ORF">ACFQL7_11855</name>
</gene>
<dbReference type="EC" id="1.11.1.-" evidence="1"/>
<reference evidence="1 2" key="1">
    <citation type="journal article" date="2019" name="Int. J. Syst. Evol. Microbiol.">
        <title>The Global Catalogue of Microorganisms (GCM) 10K type strain sequencing project: providing services to taxonomists for standard genome sequencing and annotation.</title>
        <authorList>
            <consortium name="The Broad Institute Genomics Platform"/>
            <consortium name="The Broad Institute Genome Sequencing Center for Infectious Disease"/>
            <person name="Wu L."/>
            <person name="Ma J."/>
        </authorList>
    </citation>
    <scope>NUCLEOTIDE SEQUENCE [LARGE SCALE GENOMIC DNA]</scope>
    <source>
        <strain evidence="1 2">RDMS1</strain>
    </source>
</reference>
<dbReference type="GO" id="GO:0004601">
    <property type="term" value="F:peroxidase activity"/>
    <property type="evidence" value="ECO:0007669"/>
    <property type="project" value="UniProtKB-KW"/>
</dbReference>
<accession>A0ABD5YM90</accession>
<proteinExistence type="predicted"/>
<keyword evidence="1" id="KW-0560">Oxidoreductase</keyword>
<evidence type="ECO:0000313" key="2">
    <source>
        <dbReference type="Proteomes" id="UP001596417"/>
    </source>
</evidence>
<dbReference type="SUPFAM" id="SSF82784">
    <property type="entry name" value="OsmC-like"/>
    <property type="match status" value="1"/>
</dbReference>
<dbReference type="Gene3D" id="3.30.300.20">
    <property type="match status" value="1"/>
</dbReference>
<keyword evidence="1" id="KW-0575">Peroxidase</keyword>
<dbReference type="InterPro" id="IPR036102">
    <property type="entry name" value="OsmC/Ohrsf"/>
</dbReference>
<dbReference type="GeneID" id="76200087"/>
<dbReference type="AlphaFoldDB" id="A0ABD5YM90"/>
<organism evidence="1 2">
    <name type="scientific">Halocatena marina</name>
    <dbReference type="NCBI Taxonomy" id="2934937"/>
    <lineage>
        <taxon>Archaea</taxon>
        <taxon>Methanobacteriati</taxon>
        <taxon>Methanobacteriota</taxon>
        <taxon>Stenosarchaea group</taxon>
        <taxon>Halobacteria</taxon>
        <taxon>Halobacteriales</taxon>
        <taxon>Natronomonadaceae</taxon>
        <taxon>Halocatena</taxon>
    </lineage>
</organism>
<dbReference type="InterPro" id="IPR015946">
    <property type="entry name" value="KH_dom-like_a/b"/>
</dbReference>
<name>A0ABD5YM90_9EURY</name>
<evidence type="ECO:0000313" key="1">
    <source>
        <dbReference type="EMBL" id="MFC7190473.1"/>
    </source>
</evidence>
<dbReference type="Pfam" id="PF02566">
    <property type="entry name" value="OsmC"/>
    <property type="match status" value="1"/>
</dbReference>
<protein>
    <submittedName>
        <fullName evidence="1">OsmC family protein</fullName>
        <ecNumber evidence="1">1.11.1.-</ecNumber>
    </submittedName>
</protein>
<dbReference type="RefSeq" id="WP_248909760.1">
    <property type="nucleotide sequence ID" value="NZ_CP109979.1"/>
</dbReference>
<dbReference type="EMBL" id="JBHTAX010000001">
    <property type="protein sequence ID" value="MFC7190473.1"/>
    <property type="molecule type" value="Genomic_DNA"/>
</dbReference>